<dbReference type="SMART" id="SM00283">
    <property type="entry name" value="MA"/>
    <property type="match status" value="1"/>
</dbReference>
<comment type="similarity">
    <text evidence="10">Belongs to the methyl-accepting chemotaxis (MCP) protein family.</text>
</comment>
<keyword evidence="6 12" id="KW-0812">Transmembrane</keyword>
<feature type="domain" description="Methyl-accepting transducer" evidence="13">
    <location>
        <begin position="284"/>
        <end position="513"/>
    </location>
</feature>
<dbReference type="InterPro" id="IPR051310">
    <property type="entry name" value="MCP_chemotaxis"/>
</dbReference>
<evidence type="ECO:0000256" key="9">
    <source>
        <dbReference type="ARBA" id="ARBA00023224"/>
    </source>
</evidence>
<organism evidence="15">
    <name type="scientific">Arsenophonus nasoniae</name>
    <name type="common">son-killer infecting Nasonia vitripennis</name>
    <dbReference type="NCBI Taxonomy" id="638"/>
    <lineage>
        <taxon>Bacteria</taxon>
        <taxon>Pseudomonadati</taxon>
        <taxon>Pseudomonadota</taxon>
        <taxon>Gammaproteobacteria</taxon>
        <taxon>Enterobacterales</taxon>
        <taxon>Morganellaceae</taxon>
        <taxon>Arsenophonus</taxon>
    </lineage>
</organism>
<keyword evidence="7 12" id="KW-1133">Transmembrane helix</keyword>
<dbReference type="GO" id="GO:0004888">
    <property type="term" value="F:transmembrane signaling receptor activity"/>
    <property type="evidence" value="ECO:0007669"/>
    <property type="project" value="InterPro"/>
</dbReference>
<dbReference type="Pfam" id="PF00015">
    <property type="entry name" value="MCPsignal"/>
    <property type="match status" value="1"/>
</dbReference>
<dbReference type="SUPFAM" id="SSF47170">
    <property type="entry name" value="Aspartate receptor, ligand-binding domain"/>
    <property type="match status" value="1"/>
</dbReference>
<keyword evidence="5" id="KW-0997">Cell inner membrane</keyword>
<evidence type="ECO:0000256" key="5">
    <source>
        <dbReference type="ARBA" id="ARBA00022519"/>
    </source>
</evidence>
<evidence type="ECO:0000256" key="2">
    <source>
        <dbReference type="ARBA" id="ARBA00022475"/>
    </source>
</evidence>
<evidence type="ECO:0000256" key="7">
    <source>
        <dbReference type="ARBA" id="ARBA00022989"/>
    </source>
</evidence>
<evidence type="ECO:0000313" key="15">
    <source>
        <dbReference type="EMBL" id="CBA72478.1"/>
    </source>
</evidence>
<evidence type="ECO:0000256" key="10">
    <source>
        <dbReference type="ARBA" id="ARBA00029447"/>
    </source>
</evidence>
<evidence type="ECO:0000259" key="13">
    <source>
        <dbReference type="PROSITE" id="PS50111"/>
    </source>
</evidence>
<keyword evidence="3" id="KW-0488">Methylation</keyword>
<dbReference type="InterPro" id="IPR003660">
    <property type="entry name" value="HAMP_dom"/>
</dbReference>
<name>D2TYI3_9GAMM</name>
<keyword evidence="9 11" id="KW-0807">Transducer</keyword>
<sequence>MSKKSELRIKATRMKLTLRVSTRLHLLLLFFCTMQFVTGGTAVNIFHQQQSHFEHLDIKIDKLEALTLSWNHLLKARSTLNRLTLRMQTNYPADKLAILSSRIDNQLADTEKYFHQFSQLSQQYYQEKSGKITADIERDYQALNHALHMIKKLLDKRDIKQALQVPSEGHLLRFEDSYFTYIKHINSEVGEAAKYSRDSSQFSLIMSVITLITVFIACLLTHFNLQKKLIARFKMMKNCFIDIANGYLDKPLVENEQDELGKIFTKFAEMREAIITSVAAVRFNTREMQTGMQAVKTGNIALAKHTQQQGVNLKQTAAGVEQFTIIVQQNAHYAQQANELAISAEKTATKSGRLTGKVVDTMTSITQSSQKIAAIISVIDGIAFQTNILALNAAVEAARAGEQGRGFSVVATEVRELAQRSAEAAKEIKSLIDESVECVTMGAELVNHAGSTINELVISVKQVTKLMQEIAAATKEQNQEIKQVAISIEQMEQMTQQNATLVEQSCHVVETLEIQTETLINIVSKFKLPQRCFNHLTVKMKLLQADNK</sequence>
<evidence type="ECO:0000256" key="6">
    <source>
        <dbReference type="ARBA" id="ARBA00022692"/>
    </source>
</evidence>
<dbReference type="AlphaFoldDB" id="D2TYI3"/>
<dbReference type="CDD" id="cd19407">
    <property type="entry name" value="Tar_Tsr_sensor"/>
    <property type="match status" value="1"/>
</dbReference>
<proteinExistence type="inferred from homology"/>
<dbReference type="PANTHER" id="PTHR43531:SF14">
    <property type="entry name" value="METHYL-ACCEPTING CHEMOTAXIS PROTEIN I-RELATED"/>
    <property type="match status" value="1"/>
</dbReference>
<dbReference type="GO" id="GO:0005886">
    <property type="term" value="C:plasma membrane"/>
    <property type="evidence" value="ECO:0007669"/>
    <property type="project" value="UniProtKB-SubCell"/>
</dbReference>
<evidence type="ECO:0000256" key="3">
    <source>
        <dbReference type="ARBA" id="ARBA00022481"/>
    </source>
</evidence>
<dbReference type="Gene3D" id="1.20.120.30">
    <property type="entry name" value="Aspartate receptor, ligand-binding domain"/>
    <property type="match status" value="1"/>
</dbReference>
<protein>
    <submittedName>
        <fullName evidence="15">Methyl-accepting chemotaxis protein</fullName>
    </submittedName>
</protein>
<evidence type="ECO:0000256" key="1">
    <source>
        <dbReference type="ARBA" id="ARBA00004429"/>
    </source>
</evidence>
<dbReference type="PROSITE" id="PS50885">
    <property type="entry name" value="HAMP"/>
    <property type="match status" value="1"/>
</dbReference>
<keyword evidence="2" id="KW-1003">Cell membrane</keyword>
<dbReference type="CDD" id="cd11386">
    <property type="entry name" value="MCP_signal"/>
    <property type="match status" value="1"/>
</dbReference>
<feature type="domain" description="HAMP" evidence="14">
    <location>
        <begin position="227"/>
        <end position="279"/>
    </location>
</feature>
<dbReference type="Gene3D" id="1.10.287.950">
    <property type="entry name" value="Methyl-accepting chemotaxis protein"/>
    <property type="match status" value="1"/>
</dbReference>
<dbReference type="PRINTS" id="PR00260">
    <property type="entry name" value="CHEMTRNSDUCR"/>
</dbReference>
<dbReference type="SUPFAM" id="SSF58104">
    <property type="entry name" value="Methyl-accepting chemotaxis protein (MCP) signaling domain"/>
    <property type="match status" value="1"/>
</dbReference>
<reference evidence="15" key="1">
    <citation type="journal article" date="2010" name="Insect Mol. Biol.">
        <title>The draft genome sequence of Arsenophonus nasoniae, son-killer bacterium of Nasonia vitripennis, reveals genes associated with virulence and symbiosis.</title>
        <authorList>
            <person name="Wilkes T."/>
            <person name="Darby A.C."/>
            <person name="Choi J."/>
            <person name="Colborne J.K."/>
            <person name="Werren J.H."/>
            <person name="Hurst G.D.D."/>
        </authorList>
    </citation>
    <scope>NUCLEOTIDE SEQUENCE</scope>
</reference>
<evidence type="ECO:0000259" key="14">
    <source>
        <dbReference type="PROSITE" id="PS50885"/>
    </source>
</evidence>
<dbReference type="InterPro" id="IPR003122">
    <property type="entry name" value="Tar_rcpt_lig-bd"/>
</dbReference>
<evidence type="ECO:0000256" key="11">
    <source>
        <dbReference type="PROSITE-ProRule" id="PRU00284"/>
    </source>
</evidence>
<dbReference type="PROSITE" id="PS50111">
    <property type="entry name" value="CHEMOTAXIS_TRANSDUC_2"/>
    <property type="match status" value="1"/>
</dbReference>
<dbReference type="PANTHER" id="PTHR43531">
    <property type="entry name" value="PROTEIN ICFG"/>
    <property type="match status" value="1"/>
</dbReference>
<dbReference type="GO" id="GO:0007165">
    <property type="term" value="P:signal transduction"/>
    <property type="evidence" value="ECO:0007669"/>
    <property type="project" value="UniProtKB-KW"/>
</dbReference>
<feature type="transmembrane region" description="Helical" evidence="12">
    <location>
        <begin position="204"/>
        <end position="225"/>
    </location>
</feature>
<dbReference type="Pfam" id="PF02203">
    <property type="entry name" value="TarH"/>
    <property type="match status" value="1"/>
</dbReference>
<gene>
    <name evidence="15" type="primary">tap</name>
    <name evidence="15" type="ORF">ARN_12070</name>
</gene>
<evidence type="ECO:0000256" key="8">
    <source>
        <dbReference type="ARBA" id="ARBA00023136"/>
    </source>
</evidence>
<comment type="subcellular location">
    <subcellularLocation>
        <location evidence="1">Cell inner membrane</location>
        <topology evidence="1">Multi-pass membrane protein</topology>
    </subcellularLocation>
</comment>
<keyword evidence="4" id="KW-0145">Chemotaxis</keyword>
<dbReference type="InterPro" id="IPR004090">
    <property type="entry name" value="Chemotax_Me-accpt_rcpt"/>
</dbReference>
<dbReference type="InterPro" id="IPR004089">
    <property type="entry name" value="MCPsignal_dom"/>
</dbReference>
<accession>D2TYI3</accession>
<keyword evidence="8 12" id="KW-0472">Membrane</keyword>
<dbReference type="EMBL" id="FN545183">
    <property type="protein sequence ID" value="CBA72478.1"/>
    <property type="molecule type" value="Genomic_DNA"/>
</dbReference>
<dbReference type="FunFam" id="1.10.287.950:FF:000001">
    <property type="entry name" value="Methyl-accepting chemotaxis sensory transducer"/>
    <property type="match status" value="1"/>
</dbReference>
<dbReference type="InterPro" id="IPR035440">
    <property type="entry name" value="4HB_MCP_dom_sf"/>
</dbReference>
<dbReference type="GO" id="GO:0006935">
    <property type="term" value="P:chemotaxis"/>
    <property type="evidence" value="ECO:0007669"/>
    <property type="project" value="UniProtKB-KW"/>
</dbReference>
<evidence type="ECO:0000256" key="12">
    <source>
        <dbReference type="SAM" id="Phobius"/>
    </source>
</evidence>
<evidence type="ECO:0000256" key="4">
    <source>
        <dbReference type="ARBA" id="ARBA00022500"/>
    </source>
</evidence>